<feature type="compositionally biased region" description="Low complexity" evidence="1">
    <location>
        <begin position="84"/>
        <end position="93"/>
    </location>
</feature>
<protein>
    <submittedName>
        <fullName evidence="2">Uncharacterized protein</fullName>
    </submittedName>
</protein>
<dbReference type="KEGG" id="nyu:D7D52_33160"/>
<dbReference type="Proteomes" id="UP000267164">
    <property type="component" value="Chromosome"/>
</dbReference>
<feature type="region of interest" description="Disordered" evidence="1">
    <location>
        <begin position="71"/>
        <end position="165"/>
    </location>
</feature>
<organism evidence="2 3">
    <name type="scientific">Nocardia yunnanensis</name>
    <dbReference type="NCBI Taxonomy" id="2382165"/>
    <lineage>
        <taxon>Bacteria</taxon>
        <taxon>Bacillati</taxon>
        <taxon>Actinomycetota</taxon>
        <taxon>Actinomycetes</taxon>
        <taxon>Mycobacteriales</taxon>
        <taxon>Nocardiaceae</taxon>
        <taxon>Nocardia</taxon>
    </lineage>
</organism>
<gene>
    <name evidence="2" type="ORF">D7D52_33160</name>
</gene>
<dbReference type="AlphaFoldDB" id="A0A386ZL41"/>
<accession>A0A386ZL41</accession>
<evidence type="ECO:0000313" key="3">
    <source>
        <dbReference type="Proteomes" id="UP000267164"/>
    </source>
</evidence>
<proteinExistence type="predicted"/>
<name>A0A386ZL41_9NOCA</name>
<dbReference type="OrthoDB" id="9785707at2"/>
<reference evidence="2 3" key="1">
    <citation type="submission" date="2018-09" db="EMBL/GenBank/DDBJ databases">
        <title>Nocardia yunnanensis sp. nov., an actinomycete isolated from a soil sample.</title>
        <authorList>
            <person name="Zhang J."/>
        </authorList>
    </citation>
    <scope>NUCLEOTIDE SEQUENCE [LARGE SCALE GENOMIC DNA]</scope>
    <source>
        <strain evidence="2 3">CFHS0054</strain>
    </source>
</reference>
<keyword evidence="3" id="KW-1185">Reference proteome</keyword>
<sequence length="165" mass="17828">MIAADPARRSRCTPARDLDKVERLGGRLVTPEDDEWSAPAGVSAVRFGRFGDVPQVALCVRGNRELHEATERTLCGNNARSRTRSPTTRSASAHPTFTDEGLRMLASQTQETAAALDDPSRPPPSAPAAEPTGCSHRRHERPPPCLARPRFGVSSPTVNPVRDAN</sequence>
<evidence type="ECO:0000256" key="1">
    <source>
        <dbReference type="SAM" id="MobiDB-lite"/>
    </source>
</evidence>
<evidence type="ECO:0000313" key="2">
    <source>
        <dbReference type="EMBL" id="AYF77864.1"/>
    </source>
</evidence>
<dbReference type="EMBL" id="CP032568">
    <property type="protein sequence ID" value="AYF77864.1"/>
    <property type="molecule type" value="Genomic_DNA"/>
</dbReference>